<name>A0A7V4LCI6_9BACT</name>
<sequence length="99" mass="11070">MLAVNDLVLVYLDHAPTFYARVNEITPDVKRGWYQVELLVLSLPAQMVLWIISEKHLAGEEFTMGGRPVRLELVPPKPAPEPSGEKPPGRGKVISLVRK</sequence>
<reference evidence="2" key="1">
    <citation type="journal article" date="2020" name="mSystems">
        <title>Genome- and Community-Level Interaction Insights into Carbon Utilization and Element Cycling Functions of Hydrothermarchaeota in Hydrothermal Sediment.</title>
        <authorList>
            <person name="Zhou Z."/>
            <person name="Liu Y."/>
            <person name="Xu W."/>
            <person name="Pan J."/>
            <person name="Luo Z.H."/>
            <person name="Li M."/>
        </authorList>
    </citation>
    <scope>NUCLEOTIDE SEQUENCE [LARGE SCALE GENOMIC DNA]</scope>
    <source>
        <strain evidence="2">SpSt-548</strain>
    </source>
</reference>
<comment type="caution">
    <text evidence="2">The sequence shown here is derived from an EMBL/GenBank/DDBJ whole genome shotgun (WGS) entry which is preliminary data.</text>
</comment>
<feature type="region of interest" description="Disordered" evidence="1">
    <location>
        <begin position="73"/>
        <end position="99"/>
    </location>
</feature>
<protein>
    <submittedName>
        <fullName evidence="2">Uncharacterized protein</fullName>
    </submittedName>
</protein>
<dbReference type="EMBL" id="DSXI01000175">
    <property type="protein sequence ID" value="HGS04708.1"/>
    <property type="molecule type" value="Genomic_DNA"/>
</dbReference>
<proteinExistence type="predicted"/>
<organism evidence="2">
    <name type="scientific">Desulfobacca acetoxidans</name>
    <dbReference type="NCBI Taxonomy" id="60893"/>
    <lineage>
        <taxon>Bacteria</taxon>
        <taxon>Pseudomonadati</taxon>
        <taxon>Thermodesulfobacteriota</taxon>
        <taxon>Desulfobaccia</taxon>
        <taxon>Desulfobaccales</taxon>
        <taxon>Desulfobaccaceae</taxon>
        <taxon>Desulfobacca</taxon>
    </lineage>
</organism>
<gene>
    <name evidence="2" type="ORF">ENT08_03060</name>
</gene>
<evidence type="ECO:0000313" key="2">
    <source>
        <dbReference type="EMBL" id="HGS04708.1"/>
    </source>
</evidence>
<dbReference type="AlphaFoldDB" id="A0A7V4LCI6"/>
<evidence type="ECO:0000256" key="1">
    <source>
        <dbReference type="SAM" id="MobiDB-lite"/>
    </source>
</evidence>
<accession>A0A7V4LCI6</accession>